<dbReference type="GO" id="GO:0009306">
    <property type="term" value="P:protein secretion"/>
    <property type="evidence" value="ECO:0007669"/>
    <property type="project" value="InterPro"/>
</dbReference>
<feature type="transmembrane region" description="Helical" evidence="3">
    <location>
        <begin position="103"/>
        <end position="125"/>
    </location>
</feature>
<keyword evidence="5" id="KW-1185">Reference proteome</keyword>
<dbReference type="Pfam" id="PF01312">
    <property type="entry name" value="Bac_export_2"/>
    <property type="match status" value="1"/>
</dbReference>
<dbReference type="PANTHER" id="PTHR30531:SF12">
    <property type="entry name" value="FLAGELLAR BIOSYNTHETIC PROTEIN FLHB"/>
    <property type="match status" value="1"/>
</dbReference>
<keyword evidence="3" id="KW-1133">Transmembrane helix</keyword>
<feature type="region of interest" description="Disordered" evidence="2">
    <location>
        <begin position="1"/>
        <end position="32"/>
    </location>
</feature>
<gene>
    <name evidence="4" type="primary">flhB</name>
    <name evidence="4" type="ORF">PMES_03007</name>
</gene>
<comment type="caution">
    <text evidence="4">The sequence shown here is derived from an EMBL/GenBank/DDBJ whole genome shotgun (WGS) entry which is preliminary data.</text>
</comment>
<dbReference type="Gene3D" id="3.40.1690.10">
    <property type="entry name" value="secretion proteins EscU"/>
    <property type="match status" value="1"/>
</dbReference>
<name>A0A921TB18_9RHOB</name>
<dbReference type="RefSeq" id="WP_159966517.1">
    <property type="nucleotide sequence ID" value="NZ_APKE01000036.1"/>
</dbReference>
<dbReference type="PANTHER" id="PTHR30531">
    <property type="entry name" value="FLAGELLAR BIOSYNTHETIC PROTEIN FLHB"/>
    <property type="match status" value="1"/>
</dbReference>
<dbReference type="PRINTS" id="PR00950">
    <property type="entry name" value="TYPE3IMSPROT"/>
</dbReference>
<dbReference type="SUPFAM" id="SSF160544">
    <property type="entry name" value="EscU C-terminal domain-like"/>
    <property type="match status" value="1"/>
</dbReference>
<feature type="transmembrane region" description="Helical" evidence="3">
    <location>
        <begin position="35"/>
        <end position="52"/>
    </location>
</feature>
<evidence type="ECO:0000313" key="5">
    <source>
        <dbReference type="Proteomes" id="UP000698242"/>
    </source>
</evidence>
<keyword evidence="4" id="KW-0966">Cell projection</keyword>
<evidence type="ECO:0000256" key="2">
    <source>
        <dbReference type="SAM" id="MobiDB-lite"/>
    </source>
</evidence>
<evidence type="ECO:0000256" key="1">
    <source>
        <dbReference type="ARBA" id="ARBA00010690"/>
    </source>
</evidence>
<feature type="transmembrane region" description="Helical" evidence="3">
    <location>
        <begin position="160"/>
        <end position="180"/>
    </location>
</feature>
<feature type="transmembrane region" description="Helical" evidence="3">
    <location>
        <begin position="73"/>
        <end position="97"/>
    </location>
</feature>
<keyword evidence="4" id="KW-0282">Flagellum</keyword>
<organism evidence="4 5">
    <name type="scientific">Profundibacterium mesophilum KAUST100406-0324</name>
    <dbReference type="NCBI Taxonomy" id="1037889"/>
    <lineage>
        <taxon>Bacteria</taxon>
        <taxon>Pseudomonadati</taxon>
        <taxon>Pseudomonadota</taxon>
        <taxon>Alphaproteobacteria</taxon>
        <taxon>Rhodobacterales</taxon>
        <taxon>Roseobacteraceae</taxon>
        <taxon>Profundibacterium</taxon>
    </lineage>
</organism>
<dbReference type="Proteomes" id="UP000698242">
    <property type="component" value="Unassembled WGS sequence"/>
</dbReference>
<dbReference type="OrthoDB" id="9807950at2"/>
<dbReference type="AlphaFoldDB" id="A0A921TB18"/>
<dbReference type="InterPro" id="IPR006135">
    <property type="entry name" value="T3SS_substrate_exporter"/>
</dbReference>
<comment type="similarity">
    <text evidence="1">Belongs to the type III secretion exporter family.</text>
</comment>
<dbReference type="GO" id="GO:0005886">
    <property type="term" value="C:plasma membrane"/>
    <property type="evidence" value="ECO:0007669"/>
    <property type="project" value="TreeGrafter"/>
</dbReference>
<keyword evidence="3" id="KW-0812">Transmembrane</keyword>
<dbReference type="EMBL" id="APKE01000036">
    <property type="protein sequence ID" value="KAF0674625.1"/>
    <property type="molecule type" value="Genomic_DNA"/>
</dbReference>
<protein>
    <submittedName>
        <fullName evidence="4">Flagellar biosynthetic protein</fullName>
    </submittedName>
</protein>
<feature type="compositionally biased region" description="Basic and acidic residues" evidence="2">
    <location>
        <begin position="8"/>
        <end position="20"/>
    </location>
</feature>
<reference evidence="4" key="1">
    <citation type="submission" date="2013-03" db="EMBL/GenBank/DDBJ databases">
        <title>Genome Sequence of the Profundibacterium mesophilum strain KAUST100406-0324T from Red Sea, a novel genus in the family Rhodobacteraceae.</title>
        <authorList>
            <person name="Essack M."/>
            <person name="Alam I."/>
            <person name="Lafi F."/>
            <person name="Alawi W."/>
            <person name="Kamanu F."/>
            <person name="Al-Suwailem A."/>
            <person name="Lee O.O."/>
            <person name="Xu Y."/>
            <person name="Bajic V."/>
            <person name="Qian P.-Y."/>
            <person name="Archer J."/>
        </authorList>
    </citation>
    <scope>NUCLEOTIDE SEQUENCE</scope>
    <source>
        <strain evidence="4">KAUST100406-0324</strain>
    </source>
</reference>
<dbReference type="InterPro" id="IPR029025">
    <property type="entry name" value="T3SS_substrate_exporter_C"/>
</dbReference>
<dbReference type="Gene3D" id="6.10.250.2080">
    <property type="match status" value="1"/>
</dbReference>
<evidence type="ECO:0000256" key="3">
    <source>
        <dbReference type="SAM" id="Phobius"/>
    </source>
</evidence>
<accession>A0A921TB18</accession>
<keyword evidence="4" id="KW-0969">Cilium</keyword>
<feature type="transmembrane region" description="Helical" evidence="3">
    <location>
        <begin position="192"/>
        <end position="218"/>
    </location>
</feature>
<evidence type="ECO:0000313" key="4">
    <source>
        <dbReference type="EMBL" id="KAF0674625.1"/>
    </source>
</evidence>
<proteinExistence type="inferred from homology"/>
<sequence length="375" mass="40970">MAGDDEDKSSKTEEPTEQKLKKARQKGDVPSSKETGNMMVVFSLFMMTWFLLPQTGSELAEMMRRLLESAGQIGVATGSAGLSDLGAVIHELGASVIRAMAPVLGLMVAAALFGVLIQGETVVALERIKPKGSKLSPLGGLKKMFSPDSLVEFLKSTAKVAIIAVIATFVARQALTGIWQAPGFIPEHLPGYVRGAVAMMLILAAVLLVPIAIADIIWKRAQWIKKQRMSLKEVRDQHKESEGDPHLKAKRGEIRRKMSRQRIAVAVPTANVILTNPTHYAVALRYEMGRDQAPVCVAKGTDKIAAQIRRIARENEVPVVENRPLARALHAVVEIDDTIPVEHWQAVAEIIGYVMDLGRTGRRKPPEGSSLREED</sequence>
<keyword evidence="3" id="KW-0472">Membrane</keyword>